<dbReference type="InterPro" id="IPR054652">
    <property type="entry name" value="T4P_EbsA-like"/>
</dbReference>
<reference evidence="1" key="1">
    <citation type="submission" date="2019-12" db="EMBL/GenBank/DDBJ databases">
        <title>High-Quality draft genome sequences of three cyanobacteria isolated from the limestone walls of the Old Cathedral of Coimbra.</title>
        <authorList>
            <person name="Tiago I."/>
            <person name="Soares F."/>
            <person name="Portugal A."/>
        </authorList>
    </citation>
    <scope>NUCLEOTIDE SEQUENCE [LARGE SCALE GENOMIC DNA]</scope>
    <source>
        <strain evidence="1">C</strain>
    </source>
</reference>
<gene>
    <name evidence="1" type="ORF">GS597_07935</name>
</gene>
<protein>
    <submittedName>
        <fullName evidence="1">Uncharacterized protein</fullName>
    </submittedName>
</protein>
<proteinExistence type="predicted"/>
<evidence type="ECO:0000313" key="1">
    <source>
        <dbReference type="EMBL" id="NCJ06440.1"/>
    </source>
</evidence>
<organism evidence="1 2">
    <name type="scientific">Petrachloros mirabilis ULC683</name>
    <dbReference type="NCBI Taxonomy" id="2781853"/>
    <lineage>
        <taxon>Bacteria</taxon>
        <taxon>Bacillati</taxon>
        <taxon>Cyanobacteriota</taxon>
        <taxon>Cyanophyceae</taxon>
        <taxon>Synechococcales</taxon>
        <taxon>Petrachlorosaceae</taxon>
        <taxon>Petrachloros</taxon>
        <taxon>Petrachloros mirabilis</taxon>
    </lineage>
</organism>
<dbReference type="AlphaFoldDB" id="A0A8K2A7Y5"/>
<keyword evidence="2" id="KW-1185">Reference proteome</keyword>
<name>A0A8K2A7Y5_9CYAN</name>
<comment type="caution">
    <text evidence="1">The sequence shown here is derived from an EMBL/GenBank/DDBJ whole genome shotgun (WGS) entry which is preliminary data.</text>
</comment>
<dbReference type="NCBIfam" id="NF045587">
    <property type="entry name" value="T4P_biogen_EbsA"/>
    <property type="match status" value="1"/>
</dbReference>
<dbReference type="RefSeq" id="WP_161824922.1">
    <property type="nucleotide sequence ID" value="NZ_WVIC01000013.1"/>
</dbReference>
<dbReference type="EMBL" id="WVIC01000013">
    <property type="protein sequence ID" value="NCJ06440.1"/>
    <property type="molecule type" value="Genomic_DNA"/>
</dbReference>
<sequence length="126" mass="14332">MVNPLDSIQPVSHREVNVYLPYYQGSKRDMLPLGISLYQSGNLEGARGIEGGENIPFVATWNVSNLPADLTRCRIQFSADADLSYEVTLTNFEFIGFLIELLANYKRAKLADFPKPFYRKLLRLDD</sequence>
<evidence type="ECO:0000313" key="2">
    <source>
        <dbReference type="Proteomes" id="UP000607397"/>
    </source>
</evidence>
<dbReference type="Proteomes" id="UP000607397">
    <property type="component" value="Unassembled WGS sequence"/>
</dbReference>
<accession>A0A8K2A7Y5</accession>